<comment type="subcellular location">
    <subcellularLocation>
        <location evidence="5">Cytoplasm</location>
    </subcellularLocation>
    <text evidence="5">Associated with two foci at the outer edges of the nucleoid region in young cells, and at four foci within both cell halves in older cells.</text>
</comment>
<keyword evidence="4 5" id="KW-0131">Cell cycle</keyword>
<comment type="caution">
    <text evidence="6">The sequence shown here is derived from an EMBL/GenBank/DDBJ whole genome shotgun (WGS) entry which is preliminary data.</text>
</comment>
<dbReference type="SUPFAM" id="SSF46785">
    <property type="entry name" value="Winged helix' DNA-binding domain"/>
    <property type="match status" value="2"/>
</dbReference>
<dbReference type="Pfam" id="PF04079">
    <property type="entry name" value="SMC_ScpB"/>
    <property type="match status" value="1"/>
</dbReference>
<dbReference type="PANTHER" id="PTHR34298:SF2">
    <property type="entry name" value="SEGREGATION AND CONDENSATION PROTEIN B"/>
    <property type="match status" value="1"/>
</dbReference>
<proteinExistence type="inferred from homology"/>
<comment type="function">
    <text evidence="5">Participates in chromosomal partition during cell division. May act via the formation of a condensin-like complex containing Smc and ScpA that pull DNA away from mid-cell into both cell halves.</text>
</comment>
<keyword evidence="7" id="KW-1185">Reference proteome</keyword>
<dbReference type="InterPro" id="IPR036390">
    <property type="entry name" value="WH_DNA-bd_sf"/>
</dbReference>
<evidence type="ECO:0000256" key="5">
    <source>
        <dbReference type="HAMAP-Rule" id="MF_01804"/>
    </source>
</evidence>
<evidence type="ECO:0000256" key="4">
    <source>
        <dbReference type="ARBA" id="ARBA00023306"/>
    </source>
</evidence>
<dbReference type="InterPro" id="IPR005234">
    <property type="entry name" value="ScpB_csome_segregation"/>
</dbReference>
<keyword evidence="3 5" id="KW-0159">Chromosome partition</keyword>
<reference evidence="7" key="1">
    <citation type="journal article" date="2019" name="Int. J. Syst. Evol. Microbiol.">
        <title>The Global Catalogue of Microorganisms (GCM) 10K type strain sequencing project: providing services to taxonomists for standard genome sequencing and annotation.</title>
        <authorList>
            <consortium name="The Broad Institute Genomics Platform"/>
            <consortium name="The Broad Institute Genome Sequencing Center for Infectious Disease"/>
            <person name="Wu L."/>
            <person name="Ma J."/>
        </authorList>
    </citation>
    <scope>NUCLEOTIDE SEQUENCE [LARGE SCALE GENOMIC DNA]</scope>
    <source>
        <strain evidence="7">CCUG 53915</strain>
    </source>
</reference>
<evidence type="ECO:0000313" key="7">
    <source>
        <dbReference type="Proteomes" id="UP001597231"/>
    </source>
</evidence>
<evidence type="ECO:0000256" key="1">
    <source>
        <dbReference type="ARBA" id="ARBA00022490"/>
    </source>
</evidence>
<evidence type="ECO:0000313" key="6">
    <source>
        <dbReference type="EMBL" id="MFD1206442.1"/>
    </source>
</evidence>
<evidence type="ECO:0000256" key="2">
    <source>
        <dbReference type="ARBA" id="ARBA00022618"/>
    </source>
</evidence>
<dbReference type="NCBIfam" id="TIGR00281">
    <property type="entry name" value="SMC-Scp complex subunit ScpB"/>
    <property type="match status" value="1"/>
</dbReference>
<organism evidence="6 7">
    <name type="scientific">Sporosarcina contaminans</name>
    <dbReference type="NCBI Taxonomy" id="633403"/>
    <lineage>
        <taxon>Bacteria</taxon>
        <taxon>Bacillati</taxon>
        <taxon>Bacillota</taxon>
        <taxon>Bacilli</taxon>
        <taxon>Bacillales</taxon>
        <taxon>Caryophanaceae</taxon>
        <taxon>Sporosarcina</taxon>
    </lineage>
</organism>
<evidence type="ECO:0000256" key="3">
    <source>
        <dbReference type="ARBA" id="ARBA00022829"/>
    </source>
</evidence>
<dbReference type="RefSeq" id="WP_336825010.1">
    <property type="nucleotide sequence ID" value="NZ_JBHTLT010000123.1"/>
</dbReference>
<keyword evidence="1 5" id="KW-0963">Cytoplasm</keyword>
<keyword evidence="2 5" id="KW-0132">Cell division</keyword>
<sequence>MSNEHRLIGMIESFLFIAGDEGLTANHLSVLTDTDEEQIEELLKKMLESYDNRMESGITLKLYGGAYRLVTKAEYADDILRLLENPAPKSMTQASLEVLAIIAYKQPVTRVEIDDLRGVKSDGPIQTLVAKGLIMEKGRLEGSGRPILYGTTDLFLDRFGLKSIDDLPPLADNDESIDFESGDTDLFMTKFQEAFEMNDEGGNDA</sequence>
<protein>
    <recommendedName>
        <fullName evidence="5">Segregation and condensation protein B</fullName>
    </recommendedName>
</protein>
<comment type="similarity">
    <text evidence="5">Belongs to the ScpB family.</text>
</comment>
<dbReference type="EMBL" id="JBHTLT010000123">
    <property type="protein sequence ID" value="MFD1206442.1"/>
    <property type="molecule type" value="Genomic_DNA"/>
</dbReference>
<name>A0ABW3U4B4_9BACL</name>
<accession>A0ABW3U4B4</accession>
<dbReference type="HAMAP" id="MF_01804">
    <property type="entry name" value="ScpB"/>
    <property type="match status" value="1"/>
</dbReference>
<dbReference type="PANTHER" id="PTHR34298">
    <property type="entry name" value="SEGREGATION AND CONDENSATION PROTEIN B"/>
    <property type="match status" value="1"/>
</dbReference>
<dbReference type="Proteomes" id="UP001597231">
    <property type="component" value="Unassembled WGS sequence"/>
</dbReference>
<comment type="subunit">
    <text evidence="5">Homodimer. Homodimerization may be required to stabilize the binding of ScpA to the Smc head domains. Component of a cohesin-like complex composed of ScpA, ScpB and the Smc homodimer, in which ScpA and ScpB bind to the head domain of Smc. The presence of the three proteins is required for the association of the complex with DNA.</text>
</comment>
<dbReference type="InterPro" id="IPR036388">
    <property type="entry name" value="WH-like_DNA-bd_sf"/>
</dbReference>
<dbReference type="Gene3D" id="1.10.10.10">
    <property type="entry name" value="Winged helix-like DNA-binding domain superfamily/Winged helix DNA-binding domain"/>
    <property type="match status" value="2"/>
</dbReference>
<gene>
    <name evidence="5 6" type="primary">scpB</name>
    <name evidence="6" type="ORF">ACFQ38_15200</name>
</gene>
<dbReference type="PIRSF" id="PIRSF019345">
    <property type="entry name" value="ScpB"/>
    <property type="match status" value="1"/>
</dbReference>